<dbReference type="AlphaFoldDB" id="A0A7X2MXD3"/>
<dbReference type="SUPFAM" id="SSF48179">
    <property type="entry name" value="6-phosphogluconate dehydrogenase C-terminal domain-like"/>
    <property type="match status" value="1"/>
</dbReference>
<dbReference type="Gene3D" id="3.40.50.720">
    <property type="entry name" value="NAD(P)-binding Rossmann-like Domain"/>
    <property type="match status" value="1"/>
</dbReference>
<accession>A0A7X2MXD3</accession>
<comment type="caution">
    <text evidence="4">The sequence shown here is derived from an EMBL/GenBank/DDBJ whole genome shotgun (WGS) entry which is preliminary data.</text>
</comment>
<name>A0A7X2MXD3_9CLOT</name>
<dbReference type="PANTHER" id="PTHR38015:SF1">
    <property type="entry name" value="OPINE DEHYDROGENASE DOMAIN-CONTAINING PROTEIN"/>
    <property type="match status" value="1"/>
</dbReference>
<evidence type="ECO:0000256" key="1">
    <source>
        <dbReference type="ARBA" id="ARBA00023002"/>
    </source>
</evidence>
<dbReference type="Gene3D" id="1.10.1040.10">
    <property type="entry name" value="N-(1-d-carboxylethyl)-l-norvaline Dehydrogenase, domain 2"/>
    <property type="match status" value="1"/>
</dbReference>
<proteinExistence type="predicted"/>
<dbReference type="InterPro" id="IPR008927">
    <property type="entry name" value="6-PGluconate_DH-like_C_sf"/>
</dbReference>
<evidence type="ECO:0000313" key="4">
    <source>
        <dbReference type="EMBL" id="MSR90831.1"/>
    </source>
</evidence>
<gene>
    <name evidence="4" type="ORF">FYJ33_05230</name>
</gene>
<sequence length="364" mass="41601">MLGGFHMNVTIIGGGNIGTLIAAELAKKNHKVTIYTSKPEMWHHEITVYKGSTEEEPLFTSRISKFTNDIEEALKDAEMVWITHPSFEFSKLNDLMKPFVKKGMIVVVVPGSGGAEFSFSDLIKRGAVLFGLQRVHSIARLEEYGKSVHMLGRKSRLYGAAIPYDMTNKICELIADMFDMPCVPLKNYLSVTMTPSNPILHTSRLYTMFKNYRKGYYYNRNILFYEEWTLESSEMLIACDDELQKVCEKSGLDLKAVKSLKVHYESDTAEKMTDKISSIKAFEGLKSPMIQKDGGWIPDFSSRYFTADFSYGLKILVDIADLYNVDVPNMKKSWNWYLETAKPDNYFSLSEYIKTVEEFEGLYS</sequence>
<evidence type="ECO:0008006" key="6">
    <source>
        <dbReference type="Google" id="ProtNLM"/>
    </source>
</evidence>
<dbReference type="EMBL" id="VULX01000004">
    <property type="protein sequence ID" value="MSR90831.1"/>
    <property type="molecule type" value="Genomic_DNA"/>
</dbReference>
<dbReference type="InterPro" id="IPR036291">
    <property type="entry name" value="NAD(P)-bd_dom_sf"/>
</dbReference>
<dbReference type="Pfam" id="PF01210">
    <property type="entry name" value="NAD_Gly3P_dh_N"/>
    <property type="match status" value="1"/>
</dbReference>
<dbReference type="InterPro" id="IPR051729">
    <property type="entry name" value="Opine/Lysopine_DH"/>
</dbReference>
<dbReference type="InterPro" id="IPR013328">
    <property type="entry name" value="6PGD_dom2"/>
</dbReference>
<evidence type="ECO:0000259" key="2">
    <source>
        <dbReference type="Pfam" id="PF01210"/>
    </source>
</evidence>
<dbReference type="GO" id="GO:0046168">
    <property type="term" value="P:glycerol-3-phosphate catabolic process"/>
    <property type="evidence" value="ECO:0007669"/>
    <property type="project" value="InterPro"/>
</dbReference>
<protein>
    <recommendedName>
        <fullName evidence="6">Octopine dehydrogenase</fullName>
    </recommendedName>
</protein>
<dbReference type="InterPro" id="IPR011128">
    <property type="entry name" value="G3P_DH_NAD-dep_N"/>
</dbReference>
<dbReference type="InterPro" id="IPR003421">
    <property type="entry name" value="Opine_DH"/>
</dbReference>
<dbReference type="Proteomes" id="UP000460287">
    <property type="component" value="Unassembled WGS sequence"/>
</dbReference>
<feature type="domain" description="Opine dehydrogenase" evidence="3">
    <location>
        <begin position="185"/>
        <end position="337"/>
    </location>
</feature>
<reference evidence="4 5" key="1">
    <citation type="submission" date="2019-08" db="EMBL/GenBank/DDBJ databases">
        <title>In-depth cultivation of the pig gut microbiome towards novel bacterial diversity and tailored functional studies.</title>
        <authorList>
            <person name="Wylensek D."/>
            <person name="Hitch T.C.A."/>
            <person name="Clavel T."/>
        </authorList>
    </citation>
    <scope>NUCLEOTIDE SEQUENCE [LARGE SCALE GENOMIC DNA]</scope>
    <source>
        <strain evidence="4 5">WCA-383-APC-5B</strain>
    </source>
</reference>
<dbReference type="GO" id="GO:0016616">
    <property type="term" value="F:oxidoreductase activity, acting on the CH-OH group of donors, NAD or NADP as acceptor"/>
    <property type="evidence" value="ECO:0007669"/>
    <property type="project" value="InterPro"/>
</dbReference>
<feature type="domain" description="Glycerol-3-phosphate dehydrogenase NAD-dependent N-terminal" evidence="2">
    <location>
        <begin position="8"/>
        <end position="108"/>
    </location>
</feature>
<dbReference type="GO" id="GO:0051287">
    <property type="term" value="F:NAD binding"/>
    <property type="evidence" value="ECO:0007669"/>
    <property type="project" value="InterPro"/>
</dbReference>
<dbReference type="PANTHER" id="PTHR38015">
    <property type="entry name" value="BLR6086 PROTEIN"/>
    <property type="match status" value="1"/>
</dbReference>
<dbReference type="Pfam" id="PF02317">
    <property type="entry name" value="Octopine_DH"/>
    <property type="match status" value="1"/>
</dbReference>
<evidence type="ECO:0000259" key="3">
    <source>
        <dbReference type="Pfam" id="PF02317"/>
    </source>
</evidence>
<keyword evidence="1" id="KW-0560">Oxidoreductase</keyword>
<organism evidence="4 5">
    <name type="scientific">Inconstantimicrobium porci</name>
    <dbReference type="NCBI Taxonomy" id="2652291"/>
    <lineage>
        <taxon>Bacteria</taxon>
        <taxon>Bacillati</taxon>
        <taxon>Bacillota</taxon>
        <taxon>Clostridia</taxon>
        <taxon>Eubacteriales</taxon>
        <taxon>Clostridiaceae</taxon>
        <taxon>Inconstantimicrobium</taxon>
    </lineage>
</organism>
<evidence type="ECO:0000313" key="5">
    <source>
        <dbReference type="Proteomes" id="UP000460287"/>
    </source>
</evidence>
<keyword evidence="5" id="KW-1185">Reference proteome</keyword>
<dbReference type="SUPFAM" id="SSF51735">
    <property type="entry name" value="NAD(P)-binding Rossmann-fold domains"/>
    <property type="match status" value="1"/>
</dbReference>